<dbReference type="Gene3D" id="1.20.5.1160">
    <property type="entry name" value="Vasodilator-stimulated phosphoprotein"/>
    <property type="match status" value="1"/>
</dbReference>
<name>A0A3Q2NPT1_FUNHE</name>
<dbReference type="GO" id="GO:0005882">
    <property type="term" value="C:intermediate filament"/>
    <property type="evidence" value="ECO:0007669"/>
    <property type="project" value="UniProtKB-KW"/>
</dbReference>
<dbReference type="GO" id="GO:0045109">
    <property type="term" value="P:intermediate filament organization"/>
    <property type="evidence" value="ECO:0007669"/>
    <property type="project" value="TreeGrafter"/>
</dbReference>
<dbReference type="Gene3D" id="1.20.5.500">
    <property type="entry name" value="Single helix bin"/>
    <property type="match status" value="1"/>
</dbReference>
<dbReference type="GeneTree" id="ENSGT00950000182969"/>
<dbReference type="STRING" id="8078.ENSFHEP00000000970"/>
<reference evidence="5" key="1">
    <citation type="submission" date="2025-08" db="UniProtKB">
        <authorList>
            <consortium name="Ensembl"/>
        </authorList>
    </citation>
    <scope>IDENTIFICATION</scope>
</reference>
<dbReference type="Gene3D" id="1.20.5.170">
    <property type="match status" value="1"/>
</dbReference>
<dbReference type="PANTHER" id="PTHR23239">
    <property type="entry name" value="INTERMEDIATE FILAMENT"/>
    <property type="match status" value="1"/>
</dbReference>
<evidence type="ECO:0000313" key="6">
    <source>
        <dbReference type="Proteomes" id="UP000265000"/>
    </source>
</evidence>
<keyword evidence="2 3" id="KW-0175">Coiled coil</keyword>
<dbReference type="PRINTS" id="PR01248">
    <property type="entry name" value="TYPE1KERATIN"/>
</dbReference>
<dbReference type="SMART" id="SM01391">
    <property type="entry name" value="Filament"/>
    <property type="match status" value="1"/>
</dbReference>
<dbReference type="FunFam" id="1.20.5.500:FF:000001">
    <property type="entry name" value="Type II keratin 23"/>
    <property type="match status" value="1"/>
</dbReference>
<dbReference type="GO" id="GO:0030855">
    <property type="term" value="P:epithelial cell differentiation"/>
    <property type="evidence" value="ECO:0007669"/>
    <property type="project" value="TreeGrafter"/>
</dbReference>
<dbReference type="Ensembl" id="ENSFHET00000014633.1">
    <property type="protein sequence ID" value="ENSFHEP00000000970.1"/>
    <property type="gene ID" value="ENSFHEG00000001737.1"/>
</dbReference>
<evidence type="ECO:0000313" key="5">
    <source>
        <dbReference type="Ensembl" id="ENSFHEP00000000970.1"/>
    </source>
</evidence>
<reference evidence="5" key="2">
    <citation type="submission" date="2025-09" db="UniProtKB">
        <authorList>
            <consortium name="Ensembl"/>
        </authorList>
    </citation>
    <scope>IDENTIFICATION</scope>
</reference>
<feature type="domain" description="IF rod" evidence="4">
    <location>
        <begin position="100"/>
        <end position="360"/>
    </location>
</feature>
<organism evidence="5 6">
    <name type="scientific">Fundulus heteroclitus</name>
    <name type="common">Killifish</name>
    <name type="synonym">Mummichog</name>
    <dbReference type="NCBI Taxonomy" id="8078"/>
    <lineage>
        <taxon>Eukaryota</taxon>
        <taxon>Metazoa</taxon>
        <taxon>Chordata</taxon>
        <taxon>Craniata</taxon>
        <taxon>Vertebrata</taxon>
        <taxon>Euteleostomi</taxon>
        <taxon>Actinopterygii</taxon>
        <taxon>Neopterygii</taxon>
        <taxon>Teleostei</taxon>
        <taxon>Neoteleostei</taxon>
        <taxon>Acanthomorphata</taxon>
        <taxon>Ovalentaria</taxon>
        <taxon>Atherinomorphae</taxon>
        <taxon>Cyprinodontiformes</taxon>
        <taxon>Fundulidae</taxon>
        <taxon>Fundulus</taxon>
    </lineage>
</organism>
<evidence type="ECO:0000259" key="4">
    <source>
        <dbReference type="PROSITE" id="PS51842"/>
    </source>
</evidence>
<dbReference type="GO" id="GO:0005198">
    <property type="term" value="F:structural molecule activity"/>
    <property type="evidence" value="ECO:0007669"/>
    <property type="project" value="InterPro"/>
</dbReference>
<accession>A0A3Q2NPT1</accession>
<dbReference type="PROSITE" id="PS51842">
    <property type="entry name" value="IF_ROD_2"/>
    <property type="match status" value="1"/>
</dbReference>
<dbReference type="PANTHER" id="PTHR23239:SF180">
    <property type="entry name" value="KERATIN, TYPE I CYTOSKELETAL 17"/>
    <property type="match status" value="1"/>
</dbReference>
<dbReference type="InterPro" id="IPR002957">
    <property type="entry name" value="Keratin_I"/>
</dbReference>
<evidence type="ECO:0000256" key="1">
    <source>
        <dbReference type="ARBA" id="ARBA00022754"/>
    </source>
</evidence>
<dbReference type="AlphaFoldDB" id="A0A3Q2NPT1"/>
<dbReference type="Pfam" id="PF00038">
    <property type="entry name" value="Filament"/>
    <property type="match status" value="1"/>
</dbReference>
<dbReference type="SUPFAM" id="SSF64593">
    <property type="entry name" value="Intermediate filament protein, coiled coil region"/>
    <property type="match status" value="1"/>
</dbReference>
<evidence type="ECO:0000256" key="2">
    <source>
        <dbReference type="ARBA" id="ARBA00023054"/>
    </source>
</evidence>
<evidence type="ECO:0000256" key="3">
    <source>
        <dbReference type="SAM" id="Coils"/>
    </source>
</evidence>
<keyword evidence="1" id="KW-0403">Intermediate filament</keyword>
<sequence>MGGTVIYILVEQQEHRTFISGLKPVICPTLRSIMPVRQQNFSSSATVGGWMRQRTSKGYLRCSAPSVHGGAGGYGTRISSSSVFGHSGSVATGGELTTGGKFTMQNLNDRLASYLEKVRPDLTSDENNWIFNSKLAADDFKNKYEMEMNMRKMVEADVLQLRGMRDCLTLAISSLEMTVEETKEDLICMSNSHKEVRVLRLQGAGKVNVEVDSNESIDLEKVLEEMRERYEAIMKKNKEGVEKWFQSKTETLQEQILTCTTEVQTYHSEISKLKRTYQALEISRQSLCTEQNISDVNSQYSVNLSQYQTVTTSLETELQALQASMAQLHIKYSSLLDLKTRLEAEIVEYRRLLEGENPVAAAEVITNPRPGISSCFCT</sequence>
<feature type="coiled-coil region" evidence="3">
    <location>
        <begin position="216"/>
        <end position="243"/>
    </location>
</feature>
<keyword evidence="6" id="KW-1185">Reference proteome</keyword>
<dbReference type="InterPro" id="IPR039008">
    <property type="entry name" value="IF_rod_dom"/>
</dbReference>
<protein>
    <submittedName>
        <fullName evidence="5">Keratin 99</fullName>
    </submittedName>
</protein>
<dbReference type="Proteomes" id="UP000265000">
    <property type="component" value="Unplaced"/>
</dbReference>
<proteinExistence type="predicted"/>